<feature type="non-terminal residue" evidence="1">
    <location>
        <position position="1"/>
    </location>
</feature>
<dbReference type="Gene3D" id="3.30.700.10">
    <property type="entry name" value="Glycoprotein, Type 4 Pilin"/>
    <property type="match status" value="1"/>
</dbReference>
<evidence type="ECO:0000313" key="1">
    <source>
        <dbReference type="EMBL" id="GAI84612.1"/>
    </source>
</evidence>
<gene>
    <name evidence="1" type="ORF">S12H4_21635</name>
</gene>
<dbReference type="SUPFAM" id="SSF54523">
    <property type="entry name" value="Pili subunits"/>
    <property type="match status" value="1"/>
</dbReference>
<comment type="caution">
    <text evidence="1">The sequence shown here is derived from an EMBL/GenBank/DDBJ whole genome shotgun (WGS) entry which is preliminary data.</text>
</comment>
<reference evidence="1" key="1">
    <citation type="journal article" date="2014" name="Front. Microbiol.">
        <title>High frequency of phylogenetically diverse reductive dehalogenase-homologous genes in deep subseafloor sedimentary metagenomes.</title>
        <authorList>
            <person name="Kawai M."/>
            <person name="Futagami T."/>
            <person name="Toyoda A."/>
            <person name="Takaki Y."/>
            <person name="Nishi S."/>
            <person name="Hori S."/>
            <person name="Arai W."/>
            <person name="Tsubouchi T."/>
            <person name="Morono Y."/>
            <person name="Uchiyama I."/>
            <person name="Ito T."/>
            <person name="Fujiyama A."/>
            <person name="Inagaki F."/>
            <person name="Takami H."/>
        </authorList>
    </citation>
    <scope>NUCLEOTIDE SEQUENCE</scope>
    <source>
        <strain evidence="1">Expedition CK06-06</strain>
    </source>
</reference>
<name>X1RV30_9ZZZZ</name>
<dbReference type="InterPro" id="IPR045584">
    <property type="entry name" value="Pilin-like"/>
</dbReference>
<accession>X1RV30</accession>
<sequence length="243" mass="27612">QRNFEQIIADENFAISFKVEKLCMYDEIQRCFTSDRIGKGHLYLPRFRKISDMAGSYEEAGVEPFILDLLASAPFLFTHPNKKETLNSVNELYDYYEELSLKTAVQRSAESDAIDNKLEELLSGNIFLGALTPAVRVVIKISNRLTTDVGAALTMIAIFRYKRDAGRYPQNLNQLITAGYLKQLPIDSFSNKPLVYKKTEDNFILYSVGPNYIDDGGVSGKDSKGRVRQWRDNGDTVFWPVPE</sequence>
<protein>
    <submittedName>
        <fullName evidence="1">Uncharacterized protein</fullName>
    </submittedName>
</protein>
<dbReference type="AlphaFoldDB" id="X1RV30"/>
<organism evidence="1">
    <name type="scientific">marine sediment metagenome</name>
    <dbReference type="NCBI Taxonomy" id="412755"/>
    <lineage>
        <taxon>unclassified sequences</taxon>
        <taxon>metagenomes</taxon>
        <taxon>ecological metagenomes</taxon>
    </lineage>
</organism>
<dbReference type="EMBL" id="BARW01011155">
    <property type="protein sequence ID" value="GAI84612.1"/>
    <property type="molecule type" value="Genomic_DNA"/>
</dbReference>
<proteinExistence type="predicted"/>